<sequence>MSADAADDRHPLVTGAAQPASTLATPDPDVSVAGGGGVGGGAVDLTLDEARRLILRAQGLLGADARKGGVHAMLRRLGAVQLDTISVLARSHELVAYARLGAVSRPEVERAYWHDPARSFEYWCHAACILPVEHWPLYSFRRRAFRERRFRWHEVPDNVDKLLDQVRDSGPLMTSDVGGAKNGGPWWDWSDSKIGLEWLLDIGELVCTRRVGWRRVYDLAERTIPADLLAQDLTDEECITRLAGIAGRSLGVANRTDLIDFLRLKGRFAAILDEALLSGAAGLTPVTVAGWPGKKGQANAWADPALLASEPRGRHRTTLVSPFDSLIWHRGRTERIFGFTYTLELYVPKHKRVHGYFTMPVLAGGRLIGRVDPAREGTTLVARQVHLEPGLSPAKWAGAVADALWSAAEWVGCDSVRVERADPPELVTMLNAPR</sequence>
<dbReference type="AlphaFoldDB" id="A0A1I0LCP6"/>
<feature type="compositionally biased region" description="Basic and acidic residues" evidence="1">
    <location>
        <begin position="1"/>
        <end position="11"/>
    </location>
</feature>
<reference evidence="2 3" key="1">
    <citation type="submission" date="2016-10" db="EMBL/GenBank/DDBJ databases">
        <authorList>
            <person name="de Groot N.N."/>
        </authorList>
    </citation>
    <scope>NUCLEOTIDE SEQUENCE [LARGE SCALE GENOMIC DNA]</scope>
    <source>
        <strain evidence="2 3">CGMCC 4.5598</strain>
    </source>
</reference>
<dbReference type="STRING" id="568860.SAMN05421811_114159"/>
<feature type="region of interest" description="Disordered" evidence="1">
    <location>
        <begin position="1"/>
        <end position="31"/>
    </location>
</feature>
<dbReference type="PANTHER" id="PTHR30528">
    <property type="entry name" value="CYTOPLASMIC PROTEIN"/>
    <property type="match status" value="1"/>
</dbReference>
<dbReference type="PANTHER" id="PTHR30528:SF0">
    <property type="entry name" value="CYTOPLASMIC PROTEIN"/>
    <property type="match status" value="1"/>
</dbReference>
<protein>
    <recommendedName>
        <fullName evidence="4">Winged helix-turn-helix domain-containing protein</fullName>
    </recommendedName>
</protein>
<organism evidence="2 3">
    <name type="scientific">Nonomuraea wenchangensis</name>
    <dbReference type="NCBI Taxonomy" id="568860"/>
    <lineage>
        <taxon>Bacteria</taxon>
        <taxon>Bacillati</taxon>
        <taxon>Actinomycetota</taxon>
        <taxon>Actinomycetes</taxon>
        <taxon>Streptosporangiales</taxon>
        <taxon>Streptosporangiaceae</taxon>
        <taxon>Nonomuraea</taxon>
    </lineage>
</organism>
<evidence type="ECO:0000313" key="2">
    <source>
        <dbReference type="EMBL" id="SEU37331.1"/>
    </source>
</evidence>
<gene>
    <name evidence="2" type="ORF">SAMN05421811_114159</name>
</gene>
<name>A0A1I0LCP6_9ACTN</name>
<evidence type="ECO:0000256" key="1">
    <source>
        <dbReference type="SAM" id="MobiDB-lite"/>
    </source>
</evidence>
<keyword evidence="3" id="KW-1185">Reference proteome</keyword>
<proteinExistence type="predicted"/>
<dbReference type="Pfam" id="PF06224">
    <property type="entry name" value="AlkZ-like"/>
    <property type="match status" value="1"/>
</dbReference>
<dbReference type="InterPro" id="IPR009351">
    <property type="entry name" value="AlkZ-like"/>
</dbReference>
<dbReference type="EMBL" id="FOHX01000014">
    <property type="protein sequence ID" value="SEU37331.1"/>
    <property type="molecule type" value="Genomic_DNA"/>
</dbReference>
<accession>A0A1I0LCP6</accession>
<evidence type="ECO:0008006" key="4">
    <source>
        <dbReference type="Google" id="ProtNLM"/>
    </source>
</evidence>
<dbReference type="Proteomes" id="UP000199361">
    <property type="component" value="Unassembled WGS sequence"/>
</dbReference>
<evidence type="ECO:0000313" key="3">
    <source>
        <dbReference type="Proteomes" id="UP000199361"/>
    </source>
</evidence>